<evidence type="ECO:0000313" key="2">
    <source>
        <dbReference type="EMBL" id="RAV09514.1"/>
    </source>
</evidence>
<dbReference type="EMBL" id="QMFB01000049">
    <property type="protein sequence ID" value="RAV09514.1"/>
    <property type="molecule type" value="Genomic_DNA"/>
</dbReference>
<sequence length="365" mass="40825">MLQKGNVVLDLRPAEGNPRNSEGAFIELKDGRLLFAYSRFTGDSHSDDAVASIAARVSSDEGETWSEDRIIAVPADHEAINIMSVSFMRMANGDIGLFYVFRYGWHDTRLHLRRSSDEGQTWGEPVCCVPGPGYYVTNNDRVVRLSGGRLIVPCALHRMRGESTTDWKSFDGRGIVYFFLSDDDGLTWREGKEFCVLPVPRSASGLQEPGVLELANGVLWSWSRTDMGYQYEMFSHDGGETWSQPVPSVFTSPCSPLSVKREPRSGHLLAVWNPVPNYQTRKLERHSWGRTPLVGAISKDEGKSWTQFFVAETEEDGGGYCYTTIHFTGDSVLLAYCAGEEEDGICLARLKMRKIRLADIDPEMA</sequence>
<name>A0A329LNU3_9BACL</name>
<evidence type="ECO:0000259" key="1">
    <source>
        <dbReference type="Pfam" id="PF13088"/>
    </source>
</evidence>
<dbReference type="PANTHER" id="PTHR43752:SF2">
    <property type="entry name" value="BNR_ASP-BOX REPEAT FAMILY PROTEIN"/>
    <property type="match status" value="1"/>
</dbReference>
<feature type="domain" description="Sialidase" evidence="1">
    <location>
        <begin position="44"/>
        <end position="326"/>
    </location>
</feature>
<dbReference type="Proteomes" id="UP000250369">
    <property type="component" value="Unassembled WGS sequence"/>
</dbReference>
<dbReference type="InterPro" id="IPR036278">
    <property type="entry name" value="Sialidase_sf"/>
</dbReference>
<dbReference type="PANTHER" id="PTHR43752">
    <property type="entry name" value="BNR/ASP-BOX REPEAT FAMILY PROTEIN"/>
    <property type="match status" value="1"/>
</dbReference>
<dbReference type="Gene3D" id="2.120.10.10">
    <property type="match status" value="1"/>
</dbReference>
<gene>
    <name evidence="2" type="ORF">DQG23_39460</name>
</gene>
<accession>A0A329LNU3</accession>
<reference evidence="2 3" key="1">
    <citation type="journal article" date="2009" name="Int. J. Syst. Evol. Microbiol.">
        <title>Paenibacillus contaminans sp. nov., isolated from a contaminated laboratory plate.</title>
        <authorList>
            <person name="Chou J.H."/>
            <person name="Lee J.H."/>
            <person name="Lin M.C."/>
            <person name="Chang P.S."/>
            <person name="Arun A.B."/>
            <person name="Young C.C."/>
            <person name="Chen W.M."/>
        </authorList>
    </citation>
    <scope>NUCLEOTIDE SEQUENCE [LARGE SCALE GENOMIC DNA]</scope>
    <source>
        <strain evidence="2 3">CKOBP-6</strain>
    </source>
</reference>
<proteinExistence type="predicted"/>
<dbReference type="RefSeq" id="WP_113036544.1">
    <property type="nucleotide sequence ID" value="NZ_QMFB01000049.1"/>
</dbReference>
<dbReference type="Pfam" id="PF13088">
    <property type="entry name" value="BNR_2"/>
    <property type="match status" value="1"/>
</dbReference>
<dbReference type="OrthoDB" id="2519939at2"/>
<dbReference type="InterPro" id="IPR011040">
    <property type="entry name" value="Sialidase"/>
</dbReference>
<dbReference type="CDD" id="cd15482">
    <property type="entry name" value="Sialidase_non-viral"/>
    <property type="match status" value="1"/>
</dbReference>
<keyword evidence="3" id="KW-1185">Reference proteome</keyword>
<protein>
    <submittedName>
        <fullName evidence="2">Exo-alpha-sialidase</fullName>
    </submittedName>
</protein>
<dbReference type="AlphaFoldDB" id="A0A329LNU3"/>
<organism evidence="2 3">
    <name type="scientific">Paenibacillus contaminans</name>
    <dbReference type="NCBI Taxonomy" id="450362"/>
    <lineage>
        <taxon>Bacteria</taxon>
        <taxon>Bacillati</taxon>
        <taxon>Bacillota</taxon>
        <taxon>Bacilli</taxon>
        <taxon>Bacillales</taxon>
        <taxon>Paenibacillaceae</taxon>
        <taxon>Paenibacillus</taxon>
    </lineage>
</organism>
<evidence type="ECO:0000313" key="3">
    <source>
        <dbReference type="Proteomes" id="UP000250369"/>
    </source>
</evidence>
<dbReference type="SUPFAM" id="SSF50939">
    <property type="entry name" value="Sialidases"/>
    <property type="match status" value="1"/>
</dbReference>
<comment type="caution">
    <text evidence="2">The sequence shown here is derived from an EMBL/GenBank/DDBJ whole genome shotgun (WGS) entry which is preliminary data.</text>
</comment>